<accession>A0A6N3ETX6</accession>
<dbReference type="Gene3D" id="3.20.20.100">
    <property type="entry name" value="NADP-dependent oxidoreductase domain"/>
    <property type="match status" value="1"/>
</dbReference>
<dbReference type="EC" id="1.1.1.-" evidence="2"/>
<dbReference type="GO" id="GO:0016491">
    <property type="term" value="F:oxidoreductase activity"/>
    <property type="evidence" value="ECO:0007669"/>
    <property type="project" value="UniProtKB-KW"/>
</dbReference>
<dbReference type="InterPro" id="IPR050523">
    <property type="entry name" value="AKR_Detox_Biosynth"/>
</dbReference>
<dbReference type="InterPro" id="IPR023210">
    <property type="entry name" value="NADP_OxRdtase_dom"/>
</dbReference>
<dbReference type="PANTHER" id="PTHR43364">
    <property type="entry name" value="NADH-SPECIFIC METHYLGLYOXAL REDUCTASE-RELATED"/>
    <property type="match status" value="1"/>
</dbReference>
<dbReference type="InterPro" id="IPR020471">
    <property type="entry name" value="AKR"/>
</dbReference>
<name>A0A6N3ETX6_STASI</name>
<sequence>MDYTTLGNSGLVVSKYALGSVPFSATNGFENAGGVTEKEAAYFIDYALEQGINQFDTANLYAKGDAEIALGKAIRHHRDEMVISTKTGFPYNDIANNVGASSLNIERSIDHSLKRLGTDYVDLYYIHTWDGQVPVEETIQTMNDLIRKGKIRYWGVSNYSGWNLAKTYTLAVENNMAPPIAQQIYYTPESREAEYELLPAGTELGVGNSIWSPLGEGLLTGKITRDKKGEPNTRQGDGWAEPYVKDHELFYRLIELVQEIAHAHNATVPQVILAWLRERPNVDSIVLAARNQAQLKENIASYNLKLTKEEHQMITDLTQPQPIYPLWHRAMNSAARGSEAEKVYLEEYNRLMNHSDTLL</sequence>
<reference evidence="2" key="1">
    <citation type="submission" date="2019-11" db="EMBL/GenBank/DDBJ databases">
        <authorList>
            <person name="Feng L."/>
        </authorList>
    </citation>
    <scope>NUCLEOTIDE SEQUENCE</scope>
    <source>
        <strain evidence="2">SsimulansLFYP27</strain>
    </source>
</reference>
<dbReference type="AlphaFoldDB" id="A0A6N3ETX6"/>
<keyword evidence="2" id="KW-0560">Oxidoreductase</keyword>
<proteinExistence type="predicted"/>
<dbReference type="Pfam" id="PF00248">
    <property type="entry name" value="Aldo_ket_red"/>
    <property type="match status" value="1"/>
</dbReference>
<dbReference type="InterPro" id="IPR036812">
    <property type="entry name" value="NAD(P)_OxRdtase_dom_sf"/>
</dbReference>
<protein>
    <submittedName>
        <fullName evidence="2">General stress protein 69</fullName>
        <ecNumber evidence="2">1.1.1.-</ecNumber>
    </submittedName>
</protein>
<dbReference type="GO" id="GO:0005829">
    <property type="term" value="C:cytosol"/>
    <property type="evidence" value="ECO:0007669"/>
    <property type="project" value="TreeGrafter"/>
</dbReference>
<dbReference type="SUPFAM" id="SSF51430">
    <property type="entry name" value="NAD(P)-linked oxidoreductase"/>
    <property type="match status" value="1"/>
</dbReference>
<organism evidence="2">
    <name type="scientific">Staphylococcus simulans</name>
    <dbReference type="NCBI Taxonomy" id="1286"/>
    <lineage>
        <taxon>Bacteria</taxon>
        <taxon>Bacillati</taxon>
        <taxon>Bacillota</taxon>
        <taxon>Bacilli</taxon>
        <taxon>Bacillales</taxon>
        <taxon>Staphylococcaceae</taxon>
        <taxon>Staphylococcus</taxon>
    </lineage>
</organism>
<dbReference type="PANTHER" id="PTHR43364:SF18">
    <property type="entry name" value="OXIDOREDUCTASE"/>
    <property type="match status" value="1"/>
</dbReference>
<dbReference type="RefSeq" id="WP_002480128.1">
    <property type="nucleotide sequence ID" value="NZ_CACRUO010000056.1"/>
</dbReference>
<dbReference type="EMBL" id="CACRUO010000056">
    <property type="protein sequence ID" value="VYU43184.1"/>
    <property type="molecule type" value="Genomic_DNA"/>
</dbReference>
<evidence type="ECO:0000259" key="1">
    <source>
        <dbReference type="Pfam" id="PF00248"/>
    </source>
</evidence>
<gene>
    <name evidence="2" type="primary">yhdN_1</name>
    <name evidence="2" type="ORF">SSLFYP27_00217</name>
</gene>
<feature type="domain" description="NADP-dependent oxidoreductase" evidence="1">
    <location>
        <begin position="29"/>
        <end position="317"/>
    </location>
</feature>
<dbReference type="PRINTS" id="PR00069">
    <property type="entry name" value="ALDKETRDTASE"/>
</dbReference>
<evidence type="ECO:0000313" key="2">
    <source>
        <dbReference type="EMBL" id="VYU43184.1"/>
    </source>
</evidence>